<protein>
    <submittedName>
        <fullName evidence="2">Uncharacterized protein</fullName>
    </submittedName>
</protein>
<proteinExistence type="predicted"/>
<gene>
    <name evidence="2" type="ORF">Malapachy_1404</name>
</gene>
<name>A0A0M8MR73_9BASI</name>
<evidence type="ECO:0000256" key="1">
    <source>
        <dbReference type="SAM" id="Phobius"/>
    </source>
</evidence>
<feature type="transmembrane region" description="Helical" evidence="1">
    <location>
        <begin position="80"/>
        <end position="97"/>
    </location>
</feature>
<keyword evidence="1" id="KW-0812">Transmembrane</keyword>
<comment type="caution">
    <text evidence="2">The sequence shown here is derived from an EMBL/GenBank/DDBJ whole genome shotgun (WGS) entry which is preliminary data.</text>
</comment>
<evidence type="ECO:0000313" key="2">
    <source>
        <dbReference type="EMBL" id="KOS12694.1"/>
    </source>
</evidence>
<organism evidence="2 3">
    <name type="scientific">Malassezia pachydermatis</name>
    <dbReference type="NCBI Taxonomy" id="77020"/>
    <lineage>
        <taxon>Eukaryota</taxon>
        <taxon>Fungi</taxon>
        <taxon>Dikarya</taxon>
        <taxon>Basidiomycota</taxon>
        <taxon>Ustilaginomycotina</taxon>
        <taxon>Malasseziomycetes</taxon>
        <taxon>Malasseziales</taxon>
        <taxon>Malasseziaceae</taxon>
        <taxon>Malassezia</taxon>
    </lineage>
</organism>
<dbReference type="GeneID" id="28727783"/>
<dbReference type="VEuPathDB" id="FungiDB:Malapachy_1404"/>
<dbReference type="Pfam" id="PF14934">
    <property type="entry name" value="TMEM254"/>
    <property type="match status" value="1"/>
</dbReference>
<accession>A0A0M8MR73</accession>
<dbReference type="AlphaFoldDB" id="A0A0M8MR73"/>
<keyword evidence="1" id="KW-1133">Transmembrane helix</keyword>
<dbReference type="InterPro" id="IPR028110">
    <property type="entry name" value="TMEM254"/>
</dbReference>
<keyword evidence="1" id="KW-0472">Membrane</keyword>
<evidence type="ECO:0000313" key="3">
    <source>
        <dbReference type="Proteomes" id="UP000037751"/>
    </source>
</evidence>
<dbReference type="RefSeq" id="XP_017990326.1">
    <property type="nucleotide sequence ID" value="XM_018135908.1"/>
</dbReference>
<dbReference type="OrthoDB" id="5553410at2759"/>
<dbReference type="EMBL" id="LGAV01000009">
    <property type="protein sequence ID" value="KOS12694.1"/>
    <property type="molecule type" value="Genomic_DNA"/>
</dbReference>
<dbReference type="Proteomes" id="UP000037751">
    <property type="component" value="Unassembled WGS sequence"/>
</dbReference>
<sequence>MSTIQYRFPKDAWQVGVLIALFAYVDNAGPNSLGARIRNSIGGHATMDTIRNLAIAAHIGEALVMLFVNIRRNSSPKVTFKWVITTLLFGAPSWGAFSKVNNGIF</sequence>
<reference evidence="2 3" key="1">
    <citation type="submission" date="2015-07" db="EMBL/GenBank/DDBJ databases">
        <title>Draft Genome Sequence of Malassezia furfur CBS1878 and Malassezia pachydermatis CBS1879.</title>
        <authorList>
            <person name="Triana S."/>
            <person name="Ohm R."/>
            <person name="Gonzalez A."/>
            <person name="DeCock H."/>
            <person name="Restrepo S."/>
            <person name="Celis A."/>
        </authorList>
    </citation>
    <scope>NUCLEOTIDE SEQUENCE [LARGE SCALE GENOMIC DNA]</scope>
    <source>
        <strain evidence="2 3">CBS 1879</strain>
    </source>
</reference>
<keyword evidence="3" id="KW-1185">Reference proteome</keyword>